<evidence type="ECO:0000256" key="1">
    <source>
        <dbReference type="SAM" id="MobiDB-lite"/>
    </source>
</evidence>
<accession>A0ABY2Z8I6</accession>
<sequence>MQRQAMGVALHIVLLPDLELMHSTFNSKHAGQCAGFFLPGWLERRSLPKLKVHSQEKEYGMSAIYNSEPIPTDPTPIPDPIPHPQPQPDPPTDPEFPPIMDPPPHRNI</sequence>
<protein>
    <submittedName>
        <fullName evidence="2">Uncharacterized protein</fullName>
    </submittedName>
</protein>
<organism evidence="2 3">
    <name type="scientific">Pantoea anthophila</name>
    <dbReference type="NCBI Taxonomy" id="470931"/>
    <lineage>
        <taxon>Bacteria</taxon>
        <taxon>Pseudomonadati</taxon>
        <taxon>Pseudomonadota</taxon>
        <taxon>Gammaproteobacteria</taxon>
        <taxon>Enterobacterales</taxon>
        <taxon>Erwiniaceae</taxon>
        <taxon>Pantoea</taxon>
    </lineage>
</organism>
<dbReference type="Pfam" id="PF23677">
    <property type="entry name" value="YnaL"/>
    <property type="match status" value="1"/>
</dbReference>
<dbReference type="EMBL" id="VHIZ01000056">
    <property type="protein sequence ID" value="TPV22329.1"/>
    <property type="molecule type" value="Genomic_DNA"/>
</dbReference>
<feature type="compositionally biased region" description="Pro residues" evidence="1">
    <location>
        <begin position="71"/>
        <end position="102"/>
    </location>
</feature>
<dbReference type="RefSeq" id="WP_140925444.1">
    <property type="nucleotide sequence ID" value="NZ_CP110473.1"/>
</dbReference>
<dbReference type="InterPro" id="IPR056956">
    <property type="entry name" value="YnaL-like"/>
</dbReference>
<feature type="region of interest" description="Disordered" evidence="1">
    <location>
        <begin position="61"/>
        <end position="108"/>
    </location>
</feature>
<keyword evidence="3" id="KW-1185">Reference proteome</keyword>
<proteinExistence type="predicted"/>
<comment type="caution">
    <text evidence="2">The sequence shown here is derived from an EMBL/GenBank/DDBJ whole genome shotgun (WGS) entry which is preliminary data.</text>
</comment>
<reference evidence="2 3" key="1">
    <citation type="submission" date="2019-06" db="EMBL/GenBank/DDBJ databases">
        <title>Taxogenomics and systematics of the genus Pantoea.</title>
        <authorList>
            <person name="Tambong J.T."/>
        </authorList>
    </citation>
    <scope>NUCLEOTIDE SEQUENCE [LARGE SCALE GENOMIC DNA]</scope>
    <source>
        <strain evidence="2 3">LMG 2558</strain>
    </source>
</reference>
<name>A0ABY2Z8I6_9GAMM</name>
<dbReference type="GeneID" id="99805515"/>
<dbReference type="Proteomes" id="UP000316142">
    <property type="component" value="Unassembled WGS sequence"/>
</dbReference>
<evidence type="ECO:0000313" key="3">
    <source>
        <dbReference type="Proteomes" id="UP000316142"/>
    </source>
</evidence>
<gene>
    <name evidence="2" type="ORF">FJW00_19325</name>
</gene>
<evidence type="ECO:0000313" key="2">
    <source>
        <dbReference type="EMBL" id="TPV22329.1"/>
    </source>
</evidence>